<comment type="caution">
    <text evidence="3">The sequence shown here is derived from an EMBL/GenBank/DDBJ whole genome shotgun (WGS) entry which is preliminary data.</text>
</comment>
<organism evidence="3">
    <name type="scientific">Tanacetum cinerariifolium</name>
    <name type="common">Dalmatian daisy</name>
    <name type="synonym">Chrysanthemum cinerariifolium</name>
    <dbReference type="NCBI Taxonomy" id="118510"/>
    <lineage>
        <taxon>Eukaryota</taxon>
        <taxon>Viridiplantae</taxon>
        <taxon>Streptophyta</taxon>
        <taxon>Embryophyta</taxon>
        <taxon>Tracheophyta</taxon>
        <taxon>Spermatophyta</taxon>
        <taxon>Magnoliopsida</taxon>
        <taxon>eudicotyledons</taxon>
        <taxon>Gunneridae</taxon>
        <taxon>Pentapetalae</taxon>
        <taxon>asterids</taxon>
        <taxon>campanulids</taxon>
        <taxon>Asterales</taxon>
        <taxon>Asteraceae</taxon>
        <taxon>Asteroideae</taxon>
        <taxon>Anthemideae</taxon>
        <taxon>Anthemidinae</taxon>
        <taxon>Tanacetum</taxon>
    </lineage>
</organism>
<dbReference type="PANTHER" id="PTHR33223:SF11">
    <property type="entry name" value="ELEMENT PROTEIN, PUTATIVE-RELATED"/>
    <property type="match status" value="1"/>
</dbReference>
<dbReference type="GO" id="GO:0003964">
    <property type="term" value="F:RNA-directed DNA polymerase activity"/>
    <property type="evidence" value="ECO:0007669"/>
    <property type="project" value="UniProtKB-KW"/>
</dbReference>
<reference evidence="3" key="1">
    <citation type="journal article" date="2019" name="Sci. Rep.">
        <title>Draft genome of Tanacetum cinerariifolium, the natural source of mosquito coil.</title>
        <authorList>
            <person name="Yamashiro T."/>
            <person name="Shiraishi A."/>
            <person name="Satake H."/>
            <person name="Nakayama K."/>
        </authorList>
    </citation>
    <scope>NUCLEOTIDE SEQUENCE</scope>
</reference>
<dbReference type="AlphaFoldDB" id="A0A6L2J7M6"/>
<keyword evidence="3" id="KW-0548">Nucleotidyltransferase</keyword>
<evidence type="ECO:0000313" key="3">
    <source>
        <dbReference type="EMBL" id="GEU32899.1"/>
    </source>
</evidence>
<feature type="domain" description="Retrotransposon gag" evidence="2">
    <location>
        <begin position="54"/>
        <end position="126"/>
    </location>
</feature>
<dbReference type="Pfam" id="PF03732">
    <property type="entry name" value="Retrotrans_gag"/>
    <property type="match status" value="1"/>
</dbReference>
<dbReference type="PANTHER" id="PTHR33223">
    <property type="entry name" value="CCHC-TYPE DOMAIN-CONTAINING PROTEIN"/>
    <property type="match status" value="1"/>
</dbReference>
<evidence type="ECO:0000256" key="1">
    <source>
        <dbReference type="SAM" id="MobiDB-lite"/>
    </source>
</evidence>
<name>A0A6L2J7M6_TANCI</name>
<accession>A0A6L2J7M6</accession>
<dbReference type="EMBL" id="BKCJ010000405">
    <property type="protein sequence ID" value="GEU32899.1"/>
    <property type="molecule type" value="Genomic_DNA"/>
</dbReference>
<proteinExistence type="predicted"/>
<gene>
    <name evidence="3" type="ORF">Tci_004877</name>
</gene>
<feature type="region of interest" description="Disordered" evidence="1">
    <location>
        <begin position="126"/>
        <end position="149"/>
    </location>
</feature>
<sequence length="378" mass="44005">MKSTTSYHGWKEVYIQEFYAMVWANKWVMTRPDTIRHTAAAKAECWAMPTWCHMFNSTFTKNTRVWFDDHPKESIDSYDDLKEAFLENYLQQKKCIKDPVEIHNIKQRDGESIEEFIRSRTEAKLQEGRLPKPTKAEAKAGQIHPPQKNTQKKLWLWTKGSYPSPMTTPVEKRNAGKFCEFHGEVGHATDDWEEDGTEGPMIIEAEMSGHFVHRMSVDGGSFSKILANIAAWEDRRRGTFNVRMDELHGCKVTIFIQRNHWKARSNENLGSSIYNSWNAKPIIDQVTKEKIQVAIHPQYPEQTIAIGSTLTEEGRKELYGLLRRNLDIFTWKPVDIIGVSCHIVEHMLDIREGCLPVRQKKRGRNLKEIRQSMKKWKS</sequence>
<keyword evidence="3" id="KW-0695">RNA-directed DNA polymerase</keyword>
<feature type="compositionally biased region" description="Basic and acidic residues" evidence="1">
    <location>
        <begin position="126"/>
        <end position="138"/>
    </location>
</feature>
<protein>
    <submittedName>
        <fullName evidence="3">Reverse transcriptase domain-containing protein</fullName>
    </submittedName>
</protein>
<dbReference type="InterPro" id="IPR005162">
    <property type="entry name" value="Retrotrans_gag_dom"/>
</dbReference>
<evidence type="ECO:0000259" key="2">
    <source>
        <dbReference type="Pfam" id="PF03732"/>
    </source>
</evidence>
<keyword evidence="3" id="KW-0808">Transferase</keyword>